<dbReference type="RefSeq" id="WP_137978439.1">
    <property type="nucleotide sequence ID" value="NZ_BAAASO010000003.1"/>
</dbReference>
<reference evidence="2 3" key="1">
    <citation type="journal article" date="2020" name="Int. J. Syst. Evol. Microbiol.">
        <title>Reclassification of Streptomyces castelarensis and Streptomyces sporoclivatus as later heterotypic synonyms of Streptomyces antimycoticus.</title>
        <authorList>
            <person name="Komaki H."/>
            <person name="Tamura T."/>
        </authorList>
    </citation>
    <scope>NUCLEOTIDE SEQUENCE [LARGE SCALE GENOMIC DNA]</scope>
    <source>
        <strain evidence="2 3">NBRC 13459</strain>
    </source>
</reference>
<dbReference type="OrthoDB" id="4570646at2"/>
<feature type="domain" description="DUF397" evidence="1">
    <location>
        <begin position="10"/>
        <end position="65"/>
    </location>
</feature>
<dbReference type="Proteomes" id="UP000301309">
    <property type="component" value="Unassembled WGS sequence"/>
</dbReference>
<organism evidence="2 3">
    <name type="scientific">Streptomyces violaceusniger</name>
    <dbReference type="NCBI Taxonomy" id="68280"/>
    <lineage>
        <taxon>Bacteria</taxon>
        <taxon>Bacillati</taxon>
        <taxon>Actinomycetota</taxon>
        <taxon>Actinomycetes</taxon>
        <taxon>Kitasatosporales</taxon>
        <taxon>Streptomycetaceae</taxon>
        <taxon>Streptomyces</taxon>
        <taxon>Streptomyces violaceusniger group</taxon>
    </lineage>
</organism>
<dbReference type="InterPro" id="IPR007278">
    <property type="entry name" value="DUF397"/>
</dbReference>
<name>A0A4D4L5U9_STRVO</name>
<dbReference type="EMBL" id="BJHW01000001">
    <property type="protein sequence ID" value="GDY54556.1"/>
    <property type="molecule type" value="Genomic_DNA"/>
</dbReference>
<proteinExistence type="predicted"/>
<evidence type="ECO:0000313" key="3">
    <source>
        <dbReference type="Proteomes" id="UP000301309"/>
    </source>
</evidence>
<accession>A0A4D4L5U9</accession>
<dbReference type="Pfam" id="PF04149">
    <property type="entry name" value="DUF397"/>
    <property type="match status" value="1"/>
</dbReference>
<sequence>MSADLDLTAAQWVRSTYSDGSGGQCVEFSRTFAQTHGAIPVRDSKNPHGSALIFSAQGWSSFISTLIRDEFPAA</sequence>
<evidence type="ECO:0000259" key="1">
    <source>
        <dbReference type="Pfam" id="PF04149"/>
    </source>
</evidence>
<dbReference type="AlphaFoldDB" id="A0A4D4L5U9"/>
<keyword evidence="3" id="KW-1185">Reference proteome</keyword>
<evidence type="ECO:0000313" key="2">
    <source>
        <dbReference type="EMBL" id="GDY54556.1"/>
    </source>
</evidence>
<gene>
    <name evidence="2" type="ORF">SVIO_051790</name>
</gene>
<comment type="caution">
    <text evidence="2">The sequence shown here is derived from an EMBL/GenBank/DDBJ whole genome shotgun (WGS) entry which is preliminary data.</text>
</comment>
<protein>
    <recommendedName>
        <fullName evidence="1">DUF397 domain-containing protein</fullName>
    </recommendedName>
</protein>